<evidence type="ECO:0000313" key="2">
    <source>
        <dbReference type="Proteomes" id="UP001055879"/>
    </source>
</evidence>
<sequence>MSMSINGEEDGGGGGLMYRDEDGLHRAINGGSMVREKGVREPEMVIAVGGGALVRRRWRREGEKKGHRRGRYAAGRGAHVAGDVDLRRRKEQDEGRGFLRPVFMKGSREGERGFSDL</sequence>
<keyword evidence="2" id="KW-1185">Reference proteome</keyword>
<comment type="caution">
    <text evidence="1">The sequence shown here is derived from an EMBL/GenBank/DDBJ whole genome shotgun (WGS) entry which is preliminary data.</text>
</comment>
<dbReference type="Proteomes" id="UP001055879">
    <property type="component" value="Linkage Group LG18"/>
</dbReference>
<dbReference type="EMBL" id="CM042064">
    <property type="protein sequence ID" value="KAI3665931.1"/>
    <property type="molecule type" value="Genomic_DNA"/>
</dbReference>
<gene>
    <name evidence="1" type="ORF">L6452_44566</name>
</gene>
<reference evidence="2" key="1">
    <citation type="journal article" date="2022" name="Mol. Ecol. Resour.">
        <title>The genomes of chicory, endive, great burdock and yacon provide insights into Asteraceae palaeo-polyploidization history and plant inulin production.</title>
        <authorList>
            <person name="Fan W."/>
            <person name="Wang S."/>
            <person name="Wang H."/>
            <person name="Wang A."/>
            <person name="Jiang F."/>
            <person name="Liu H."/>
            <person name="Zhao H."/>
            <person name="Xu D."/>
            <person name="Zhang Y."/>
        </authorList>
    </citation>
    <scope>NUCLEOTIDE SEQUENCE [LARGE SCALE GENOMIC DNA]</scope>
    <source>
        <strain evidence="2">cv. Niubang</strain>
    </source>
</reference>
<reference evidence="1 2" key="2">
    <citation type="journal article" date="2022" name="Mol. Ecol. Resour.">
        <title>The genomes of chicory, endive, great burdock and yacon provide insights into Asteraceae paleo-polyploidization history and plant inulin production.</title>
        <authorList>
            <person name="Fan W."/>
            <person name="Wang S."/>
            <person name="Wang H."/>
            <person name="Wang A."/>
            <person name="Jiang F."/>
            <person name="Liu H."/>
            <person name="Zhao H."/>
            <person name="Xu D."/>
            <person name="Zhang Y."/>
        </authorList>
    </citation>
    <scope>NUCLEOTIDE SEQUENCE [LARGE SCALE GENOMIC DNA]</scope>
    <source>
        <strain evidence="2">cv. Niubang</strain>
    </source>
</reference>
<proteinExistence type="predicted"/>
<name>A0ACB8XG88_ARCLA</name>
<organism evidence="1 2">
    <name type="scientific">Arctium lappa</name>
    <name type="common">Greater burdock</name>
    <name type="synonym">Lappa major</name>
    <dbReference type="NCBI Taxonomy" id="4217"/>
    <lineage>
        <taxon>Eukaryota</taxon>
        <taxon>Viridiplantae</taxon>
        <taxon>Streptophyta</taxon>
        <taxon>Embryophyta</taxon>
        <taxon>Tracheophyta</taxon>
        <taxon>Spermatophyta</taxon>
        <taxon>Magnoliopsida</taxon>
        <taxon>eudicotyledons</taxon>
        <taxon>Gunneridae</taxon>
        <taxon>Pentapetalae</taxon>
        <taxon>asterids</taxon>
        <taxon>campanulids</taxon>
        <taxon>Asterales</taxon>
        <taxon>Asteraceae</taxon>
        <taxon>Carduoideae</taxon>
        <taxon>Cardueae</taxon>
        <taxon>Arctiinae</taxon>
        <taxon>Arctium</taxon>
    </lineage>
</organism>
<evidence type="ECO:0000313" key="1">
    <source>
        <dbReference type="EMBL" id="KAI3665931.1"/>
    </source>
</evidence>
<accession>A0ACB8XG88</accession>
<protein>
    <submittedName>
        <fullName evidence="1">Uncharacterized protein</fullName>
    </submittedName>
</protein>